<accession>A0AAJ7U874</accession>
<dbReference type="PROSITE" id="PS51262">
    <property type="entry name" value="COS"/>
    <property type="match status" value="1"/>
</dbReference>
<keyword evidence="2" id="KW-0963">Cytoplasm</keyword>
<dbReference type="InterPro" id="IPR018957">
    <property type="entry name" value="Znf_C3HC4_RING-type"/>
</dbReference>
<evidence type="ECO:0000256" key="7">
    <source>
        <dbReference type="ARBA" id="ARBA00023212"/>
    </source>
</evidence>
<dbReference type="SMART" id="SM00449">
    <property type="entry name" value="SPRY"/>
    <property type="match status" value="1"/>
</dbReference>
<dbReference type="PROSITE" id="PS00518">
    <property type="entry name" value="ZF_RING_1"/>
    <property type="match status" value="1"/>
</dbReference>
<feature type="compositionally biased region" description="Basic residues" evidence="9">
    <location>
        <begin position="60"/>
        <end position="72"/>
    </location>
</feature>
<feature type="domain" description="B30.2/SPRY" evidence="12">
    <location>
        <begin position="672"/>
        <end position="856"/>
    </location>
</feature>
<dbReference type="PROSITE" id="PS50188">
    <property type="entry name" value="B302_SPRY"/>
    <property type="match status" value="1"/>
</dbReference>
<evidence type="ECO:0000313" key="16">
    <source>
        <dbReference type="RefSeq" id="XP_032830058.1"/>
    </source>
</evidence>
<dbReference type="InterPro" id="IPR001841">
    <property type="entry name" value="Znf_RING"/>
</dbReference>
<feature type="compositionally biased region" description="Gly residues" evidence="9">
    <location>
        <begin position="366"/>
        <end position="379"/>
    </location>
</feature>
<dbReference type="RefSeq" id="XP_032830058.1">
    <property type="nucleotide sequence ID" value="XM_032974167.1"/>
</dbReference>
<reference evidence="16" key="1">
    <citation type="submission" date="2025-08" db="UniProtKB">
        <authorList>
            <consortium name="RefSeq"/>
        </authorList>
    </citation>
    <scope>IDENTIFICATION</scope>
    <source>
        <tissue evidence="16">Sperm</tissue>
    </source>
</reference>
<sequence length="866" mass="94269">MEEELKCPVCQALFRDPVILPCSHSLCQDCASTCTATPSPDCETPSSPLLPPQHNPPPQHQHHHQQQQHHHQQLQQQQLQQQQQQRRASCPDYEAAGLDADQLSLYSEADSGYYGSFLGNPSGGSPGPLRSTPLSRHTLLLLLPALACPRCSRVAHLDERGAQGLPRNRVLAAVVRRFRLRERQEKEEDDEDDVEDVDEEVANAGGVKVIAGGGAAAAAAAGDGGSPTVCELCDGDRPEAASVLCEQCQVAYCNACRERCHPARGPLARHRLLPAAGRSRDAAADESAAWKQRAHDGDGDETQQEEGAAAQEVPPCSGLVASRRKSLTGRLSPAVWQQQQQQRRQRRRRRPPHEGLPDRPESVDPAGGGRGGGRGGGGTVSATVSACDEHELEHHSMFCVTCARPVCYQCLEEGSHSRHTVRALGAMWLQHKSQLSLALAGLADRATQAHAFVQGLKDALQSVQENSVELEACLVAQVDALMDALQHRKTQLLARVAQERDHQLQAVHEEVVRYDARLHKTVGLLEFCREVMHEADPSGFLQISEGLIVRVASSGDEWARVCEQPRPPAELGLDLDMEPLHAAIHQLDFVQMKAPPAPVLELSSECRTEGSAATLCWAPAPRTPVRVDGFILELDDGSGGAFREVYEGTEVMCTLDGLHFSSTYRARVKAYNHAGAGPYSKTVLLQTSPVAWFAWDPTAVHEDVAVSSEGRVATCRSCEDRVVLGTAGFSRGVHYWEVRLDRYEGRPDPAFGVARRAVRMDAMLGRDPHGWAMYVDSNRSWILHNNTHTRRTEGGIGKGSHVGLLLDLEGRTLSFFLEREQVGSLSLGSAEGPFYPALSLNRGVQVTLFSGLDIPELGCGSKVAQA</sequence>
<keyword evidence="5" id="KW-0862">Zinc</keyword>
<feature type="region of interest" description="Disordered" evidence="9">
    <location>
        <begin position="41"/>
        <end position="92"/>
    </location>
</feature>
<evidence type="ECO:0000259" key="12">
    <source>
        <dbReference type="PROSITE" id="PS50188"/>
    </source>
</evidence>
<dbReference type="SUPFAM" id="SSF57845">
    <property type="entry name" value="B-box zinc-binding domain"/>
    <property type="match status" value="1"/>
</dbReference>
<dbReference type="Gene3D" id="4.10.830.40">
    <property type="match status" value="1"/>
</dbReference>
<evidence type="ECO:0000256" key="3">
    <source>
        <dbReference type="ARBA" id="ARBA00022723"/>
    </source>
</evidence>
<dbReference type="InterPro" id="IPR017907">
    <property type="entry name" value="Znf_RING_CS"/>
</dbReference>
<dbReference type="AlphaFoldDB" id="A0AAJ7U874"/>
<dbReference type="PANTHER" id="PTHR24099">
    <property type="entry name" value="E3 UBIQUITIN-PROTEIN LIGASE TRIM36-RELATED"/>
    <property type="match status" value="1"/>
</dbReference>
<dbReference type="InterPro" id="IPR013083">
    <property type="entry name" value="Znf_RING/FYVE/PHD"/>
</dbReference>
<dbReference type="CDD" id="cd00063">
    <property type="entry name" value="FN3"/>
    <property type="match status" value="1"/>
</dbReference>
<dbReference type="FunFam" id="2.60.40.10:FF:000178">
    <property type="entry name" value="E3 ubiquitin-protein ligase TRIM9 isoform X1"/>
    <property type="match status" value="1"/>
</dbReference>
<dbReference type="Gene3D" id="2.60.40.10">
    <property type="entry name" value="Immunoglobulins"/>
    <property type="match status" value="1"/>
</dbReference>
<dbReference type="Gene3D" id="3.30.40.10">
    <property type="entry name" value="Zinc/RING finger domain, C3HC4 (zinc finger)"/>
    <property type="match status" value="1"/>
</dbReference>
<evidence type="ECO:0000256" key="5">
    <source>
        <dbReference type="ARBA" id="ARBA00022833"/>
    </source>
</evidence>
<evidence type="ECO:0000256" key="1">
    <source>
        <dbReference type="ARBA" id="ARBA00004245"/>
    </source>
</evidence>
<dbReference type="InterPro" id="IPR003649">
    <property type="entry name" value="Bbox_C"/>
</dbReference>
<feature type="domain" description="B box-type" evidence="11">
    <location>
        <begin position="382"/>
        <end position="424"/>
    </location>
</feature>
<keyword evidence="4 8" id="KW-0863">Zinc-finger</keyword>
<protein>
    <submittedName>
        <fullName evidence="16">E3 ubiquitin-protein ligase TRIM9-like</fullName>
    </submittedName>
</protein>
<dbReference type="SUPFAM" id="SSF49265">
    <property type="entry name" value="Fibronectin type III"/>
    <property type="match status" value="1"/>
</dbReference>
<gene>
    <name evidence="16" type="primary">LOC116953880</name>
</gene>
<evidence type="ECO:0000256" key="2">
    <source>
        <dbReference type="ARBA" id="ARBA00022490"/>
    </source>
</evidence>
<keyword evidence="3" id="KW-0479">Metal-binding</keyword>
<dbReference type="Pfam" id="PF00622">
    <property type="entry name" value="SPRY"/>
    <property type="match status" value="1"/>
</dbReference>
<feature type="region of interest" description="Disordered" evidence="9">
    <location>
        <begin position="278"/>
        <end position="380"/>
    </location>
</feature>
<dbReference type="Proteomes" id="UP001318040">
    <property type="component" value="Chromosome 53"/>
</dbReference>
<feature type="domain" description="Fibronectin type-III" evidence="13">
    <location>
        <begin position="598"/>
        <end position="690"/>
    </location>
</feature>
<evidence type="ECO:0000313" key="15">
    <source>
        <dbReference type="Proteomes" id="UP001318040"/>
    </source>
</evidence>
<dbReference type="SMART" id="SM00336">
    <property type="entry name" value="BBOX"/>
    <property type="match status" value="2"/>
</dbReference>
<dbReference type="SMART" id="SM00184">
    <property type="entry name" value="RING"/>
    <property type="match status" value="1"/>
</dbReference>
<dbReference type="SUPFAM" id="SSF57850">
    <property type="entry name" value="RING/U-box"/>
    <property type="match status" value="1"/>
</dbReference>
<feature type="domain" description="COS" evidence="14">
    <location>
        <begin position="532"/>
        <end position="590"/>
    </location>
</feature>
<evidence type="ECO:0000259" key="14">
    <source>
        <dbReference type="PROSITE" id="PS51262"/>
    </source>
</evidence>
<dbReference type="GO" id="GO:0008270">
    <property type="term" value="F:zinc ion binding"/>
    <property type="evidence" value="ECO:0007669"/>
    <property type="project" value="UniProtKB-KW"/>
</dbReference>
<evidence type="ECO:0000259" key="13">
    <source>
        <dbReference type="PROSITE" id="PS50853"/>
    </source>
</evidence>
<comment type="subcellular location">
    <subcellularLocation>
        <location evidence="1">Cytoplasm</location>
        <location evidence="1">Cytoskeleton</location>
    </subcellularLocation>
</comment>
<dbReference type="InterPro" id="IPR013320">
    <property type="entry name" value="ConA-like_dom_sf"/>
</dbReference>
<feature type="domain" description="RING-type" evidence="10">
    <location>
        <begin position="7"/>
        <end position="43"/>
    </location>
</feature>
<proteinExistence type="predicted"/>
<dbReference type="Gene3D" id="1.20.5.170">
    <property type="match status" value="1"/>
</dbReference>
<dbReference type="InterPro" id="IPR013783">
    <property type="entry name" value="Ig-like_fold"/>
</dbReference>
<dbReference type="SMART" id="SM00502">
    <property type="entry name" value="BBC"/>
    <property type="match status" value="1"/>
</dbReference>
<dbReference type="SUPFAM" id="SSF49899">
    <property type="entry name" value="Concanavalin A-like lectins/glucanases"/>
    <property type="match status" value="1"/>
</dbReference>
<dbReference type="InterPro" id="IPR000315">
    <property type="entry name" value="Znf_B-box"/>
</dbReference>
<dbReference type="PROSITE" id="PS50853">
    <property type="entry name" value="FN3"/>
    <property type="match status" value="1"/>
</dbReference>
<dbReference type="PANTHER" id="PTHR24099:SF15">
    <property type="entry name" value="E3 UBIQUITIN-PROTEIN LIGASE TRIM9"/>
    <property type="match status" value="1"/>
</dbReference>
<dbReference type="Pfam" id="PF00041">
    <property type="entry name" value="fn3"/>
    <property type="match status" value="1"/>
</dbReference>
<dbReference type="Gene3D" id="2.60.120.920">
    <property type="match status" value="1"/>
</dbReference>
<feature type="domain" description="B box-type" evidence="11">
    <location>
        <begin position="232"/>
        <end position="275"/>
    </location>
</feature>
<dbReference type="KEGG" id="pmrn:116953880"/>
<dbReference type="PROSITE" id="PS50119">
    <property type="entry name" value="ZF_BBOX"/>
    <property type="match status" value="2"/>
</dbReference>
<evidence type="ECO:0000256" key="4">
    <source>
        <dbReference type="ARBA" id="ARBA00022771"/>
    </source>
</evidence>
<dbReference type="InterPro" id="IPR003877">
    <property type="entry name" value="SPRY_dom"/>
</dbReference>
<evidence type="ECO:0000256" key="8">
    <source>
        <dbReference type="PROSITE-ProRule" id="PRU00024"/>
    </source>
</evidence>
<name>A0AAJ7U874_PETMA</name>
<dbReference type="SMART" id="SM00060">
    <property type="entry name" value="FN3"/>
    <property type="match status" value="1"/>
</dbReference>
<feature type="compositionally biased region" description="Basic and acidic residues" evidence="9">
    <location>
        <begin position="352"/>
        <end position="362"/>
    </location>
</feature>
<dbReference type="InterPro" id="IPR050617">
    <property type="entry name" value="E3_ligase_FN3/SPRY"/>
</dbReference>
<dbReference type="InterPro" id="IPR001870">
    <property type="entry name" value="B30.2/SPRY"/>
</dbReference>
<keyword evidence="15" id="KW-1185">Reference proteome</keyword>
<keyword evidence="6" id="KW-0175">Coiled coil</keyword>
<evidence type="ECO:0000259" key="11">
    <source>
        <dbReference type="PROSITE" id="PS50119"/>
    </source>
</evidence>
<dbReference type="PROSITE" id="PS50089">
    <property type="entry name" value="ZF_RING_2"/>
    <property type="match status" value="1"/>
</dbReference>
<dbReference type="CDD" id="cd12889">
    <property type="entry name" value="SPRY_PRY_TRIM67_9"/>
    <property type="match status" value="1"/>
</dbReference>
<dbReference type="Gene3D" id="3.30.160.60">
    <property type="entry name" value="Classic Zinc Finger"/>
    <property type="match status" value="1"/>
</dbReference>
<dbReference type="Pfam" id="PF00097">
    <property type="entry name" value="zf-C3HC4"/>
    <property type="match status" value="1"/>
</dbReference>
<feature type="compositionally biased region" description="Low complexity" evidence="9">
    <location>
        <begin position="73"/>
        <end position="85"/>
    </location>
</feature>
<evidence type="ECO:0000256" key="6">
    <source>
        <dbReference type="ARBA" id="ARBA00023054"/>
    </source>
</evidence>
<evidence type="ECO:0000259" key="10">
    <source>
        <dbReference type="PROSITE" id="PS50089"/>
    </source>
</evidence>
<dbReference type="Pfam" id="PF00643">
    <property type="entry name" value="zf-B_box"/>
    <property type="match status" value="1"/>
</dbReference>
<dbReference type="InterPro" id="IPR043136">
    <property type="entry name" value="B30.2/SPRY_sf"/>
</dbReference>
<dbReference type="GO" id="GO:0005856">
    <property type="term" value="C:cytoskeleton"/>
    <property type="evidence" value="ECO:0007669"/>
    <property type="project" value="UniProtKB-SubCell"/>
</dbReference>
<keyword evidence="7" id="KW-0206">Cytoskeleton</keyword>
<dbReference type="InterPro" id="IPR017903">
    <property type="entry name" value="COS_domain"/>
</dbReference>
<feature type="compositionally biased region" description="Pro residues" evidence="9">
    <location>
        <begin position="48"/>
        <end position="59"/>
    </location>
</feature>
<dbReference type="InterPro" id="IPR036116">
    <property type="entry name" value="FN3_sf"/>
</dbReference>
<dbReference type="CDD" id="cd19803">
    <property type="entry name" value="Bbox1_TRIM9-like_C-I"/>
    <property type="match status" value="1"/>
</dbReference>
<organism evidence="15 16">
    <name type="scientific">Petromyzon marinus</name>
    <name type="common">Sea lamprey</name>
    <dbReference type="NCBI Taxonomy" id="7757"/>
    <lineage>
        <taxon>Eukaryota</taxon>
        <taxon>Metazoa</taxon>
        <taxon>Chordata</taxon>
        <taxon>Craniata</taxon>
        <taxon>Vertebrata</taxon>
        <taxon>Cyclostomata</taxon>
        <taxon>Hyperoartia</taxon>
        <taxon>Petromyzontiformes</taxon>
        <taxon>Petromyzontidae</taxon>
        <taxon>Petromyzon</taxon>
    </lineage>
</organism>
<dbReference type="GO" id="GO:0005737">
    <property type="term" value="C:cytoplasm"/>
    <property type="evidence" value="ECO:0007669"/>
    <property type="project" value="TreeGrafter"/>
</dbReference>
<dbReference type="InterPro" id="IPR003961">
    <property type="entry name" value="FN3_dom"/>
</dbReference>
<evidence type="ECO:0000256" key="9">
    <source>
        <dbReference type="SAM" id="MobiDB-lite"/>
    </source>
</evidence>